<dbReference type="EMBL" id="DYUK01000314">
    <property type="protein sequence ID" value="HJG81419.1"/>
    <property type="molecule type" value="Genomic_DNA"/>
</dbReference>
<keyword evidence="3 7" id="KW-0067">ATP-binding</keyword>
<feature type="region of interest" description="Disordered" evidence="5">
    <location>
        <begin position="281"/>
        <end position="310"/>
    </location>
</feature>
<dbReference type="PANTHER" id="PTHR42794">
    <property type="entry name" value="HEMIN IMPORT ATP-BINDING PROTEIN HMUV"/>
    <property type="match status" value="1"/>
</dbReference>
<dbReference type="PROSITE" id="PS50893">
    <property type="entry name" value="ABC_TRANSPORTER_2"/>
    <property type="match status" value="1"/>
</dbReference>
<name>A0A921SQ57_9MICO</name>
<dbReference type="InterPro" id="IPR027417">
    <property type="entry name" value="P-loop_NTPase"/>
</dbReference>
<dbReference type="InterPro" id="IPR003439">
    <property type="entry name" value="ABC_transporter-like_ATP-bd"/>
</dbReference>
<evidence type="ECO:0000256" key="5">
    <source>
        <dbReference type="SAM" id="MobiDB-lite"/>
    </source>
</evidence>
<protein>
    <submittedName>
        <fullName evidence="7">ABC transporter ATP-binding protein</fullName>
    </submittedName>
</protein>
<dbReference type="PANTHER" id="PTHR42794:SF1">
    <property type="entry name" value="HEMIN IMPORT ATP-BINDING PROTEIN HMUV"/>
    <property type="match status" value="1"/>
</dbReference>
<feature type="domain" description="ABC transporter" evidence="6">
    <location>
        <begin position="4"/>
        <end position="256"/>
    </location>
</feature>
<dbReference type="FunFam" id="3.40.50.300:FF:000134">
    <property type="entry name" value="Iron-enterobactin ABC transporter ATP-binding protein"/>
    <property type="match status" value="1"/>
</dbReference>
<keyword evidence="1" id="KW-0813">Transport</keyword>
<dbReference type="GO" id="GO:0005524">
    <property type="term" value="F:ATP binding"/>
    <property type="evidence" value="ECO:0007669"/>
    <property type="project" value="UniProtKB-KW"/>
</dbReference>
<reference evidence="7" key="2">
    <citation type="submission" date="2021-09" db="EMBL/GenBank/DDBJ databases">
        <authorList>
            <person name="Gilroy R."/>
        </authorList>
    </citation>
    <scope>NUCLEOTIDE SEQUENCE</scope>
    <source>
        <strain evidence="7">ChiGjej5B5-7349</strain>
    </source>
</reference>
<keyword evidence="4" id="KW-1278">Translocase</keyword>
<evidence type="ECO:0000256" key="3">
    <source>
        <dbReference type="ARBA" id="ARBA00022840"/>
    </source>
</evidence>
<dbReference type="PROSITE" id="PS00211">
    <property type="entry name" value="ABC_TRANSPORTER_1"/>
    <property type="match status" value="1"/>
</dbReference>
<feature type="compositionally biased region" description="Polar residues" evidence="5">
    <location>
        <begin position="288"/>
        <end position="298"/>
    </location>
</feature>
<dbReference type="CDD" id="cd03214">
    <property type="entry name" value="ABC_Iron-Siderophores_B12_Hemin"/>
    <property type="match status" value="1"/>
</dbReference>
<dbReference type="Gene3D" id="3.40.50.300">
    <property type="entry name" value="P-loop containing nucleotide triphosphate hydrolases"/>
    <property type="match status" value="1"/>
</dbReference>
<evidence type="ECO:0000313" key="7">
    <source>
        <dbReference type="EMBL" id="HJG81419.1"/>
    </source>
</evidence>
<dbReference type="GO" id="GO:0016887">
    <property type="term" value="F:ATP hydrolysis activity"/>
    <property type="evidence" value="ECO:0007669"/>
    <property type="project" value="InterPro"/>
</dbReference>
<gene>
    <name evidence="7" type="ORF">K8V08_13525</name>
</gene>
<evidence type="ECO:0000256" key="2">
    <source>
        <dbReference type="ARBA" id="ARBA00022741"/>
    </source>
</evidence>
<dbReference type="InterPro" id="IPR003593">
    <property type="entry name" value="AAA+_ATPase"/>
</dbReference>
<comment type="caution">
    <text evidence="7">The sequence shown here is derived from an EMBL/GenBank/DDBJ whole genome shotgun (WGS) entry which is preliminary data.</text>
</comment>
<evidence type="ECO:0000256" key="4">
    <source>
        <dbReference type="ARBA" id="ARBA00022967"/>
    </source>
</evidence>
<dbReference type="AlphaFoldDB" id="A0A921SQ57"/>
<dbReference type="Pfam" id="PF00005">
    <property type="entry name" value="ABC_tran"/>
    <property type="match status" value="1"/>
</dbReference>
<proteinExistence type="predicted"/>
<sequence>MRVLRIEDLTVRLGGSRIVDGVSAQLPRGTVTGVIGPNGAGKSTLLRALAGLVPATGVVRWDGAGRGTDRGAGADRGTGADLLRMRVRQRARLLALVEQSAHTSEPLTVRQVVELGRMPHQRALRFGGTGRTDADRVEEAMSTTGCADLAERRYTTLSGGQQQRVGLARALAQEPELLLLDEPTNHLDPRAQLRTLRLVRDLADAGLTVVAALHDLTHAAGVCDTVLVLRDGALHAAGDPARVLSPDTIREVYGVEADVLAHPRTLAPVFALSLPDAPGAQGAPLSQGMRSAGSTDSPNAAMAARGSAAT</sequence>
<reference evidence="7" key="1">
    <citation type="journal article" date="2021" name="PeerJ">
        <title>Extensive microbial diversity within the chicken gut microbiome revealed by metagenomics and culture.</title>
        <authorList>
            <person name="Gilroy R."/>
            <person name="Ravi A."/>
            <person name="Getino M."/>
            <person name="Pursley I."/>
            <person name="Horton D.L."/>
            <person name="Alikhan N.F."/>
            <person name="Baker D."/>
            <person name="Gharbi K."/>
            <person name="Hall N."/>
            <person name="Watson M."/>
            <person name="Adriaenssens E.M."/>
            <person name="Foster-Nyarko E."/>
            <person name="Jarju S."/>
            <person name="Secka A."/>
            <person name="Antonio M."/>
            <person name="Oren A."/>
            <person name="Chaudhuri R.R."/>
            <person name="La Ragione R."/>
            <person name="Hildebrand F."/>
            <person name="Pallen M.J."/>
        </authorList>
    </citation>
    <scope>NUCLEOTIDE SEQUENCE</scope>
    <source>
        <strain evidence="7">ChiGjej5B5-7349</strain>
    </source>
</reference>
<organism evidence="7 8">
    <name type="scientific">Brevibacterium senegalense</name>
    <dbReference type="NCBI Taxonomy" id="1033736"/>
    <lineage>
        <taxon>Bacteria</taxon>
        <taxon>Bacillati</taxon>
        <taxon>Actinomycetota</taxon>
        <taxon>Actinomycetes</taxon>
        <taxon>Micrococcales</taxon>
        <taxon>Brevibacteriaceae</taxon>
        <taxon>Brevibacterium</taxon>
    </lineage>
</organism>
<evidence type="ECO:0000256" key="1">
    <source>
        <dbReference type="ARBA" id="ARBA00022448"/>
    </source>
</evidence>
<dbReference type="SUPFAM" id="SSF52540">
    <property type="entry name" value="P-loop containing nucleoside triphosphate hydrolases"/>
    <property type="match status" value="1"/>
</dbReference>
<keyword evidence="2" id="KW-0547">Nucleotide-binding</keyword>
<dbReference type="Proteomes" id="UP000784435">
    <property type="component" value="Unassembled WGS sequence"/>
</dbReference>
<dbReference type="SMART" id="SM00382">
    <property type="entry name" value="AAA"/>
    <property type="match status" value="1"/>
</dbReference>
<evidence type="ECO:0000259" key="6">
    <source>
        <dbReference type="PROSITE" id="PS50893"/>
    </source>
</evidence>
<dbReference type="InterPro" id="IPR017871">
    <property type="entry name" value="ABC_transporter-like_CS"/>
</dbReference>
<accession>A0A921SQ57</accession>
<evidence type="ECO:0000313" key="8">
    <source>
        <dbReference type="Proteomes" id="UP000784435"/>
    </source>
</evidence>